<gene>
    <name evidence="1" type="ORF">CAEBREN_18224</name>
</gene>
<evidence type="ECO:0000313" key="1">
    <source>
        <dbReference type="EMBL" id="EGT48202.1"/>
    </source>
</evidence>
<dbReference type="InParanoid" id="G0MZ51"/>
<dbReference type="EMBL" id="GL379822">
    <property type="protein sequence ID" value="EGT48202.1"/>
    <property type="molecule type" value="Genomic_DNA"/>
</dbReference>
<organism evidence="2">
    <name type="scientific">Caenorhabditis brenneri</name>
    <name type="common">Nematode worm</name>
    <dbReference type="NCBI Taxonomy" id="135651"/>
    <lineage>
        <taxon>Eukaryota</taxon>
        <taxon>Metazoa</taxon>
        <taxon>Ecdysozoa</taxon>
        <taxon>Nematoda</taxon>
        <taxon>Chromadorea</taxon>
        <taxon>Rhabditida</taxon>
        <taxon>Rhabditina</taxon>
        <taxon>Rhabditomorpha</taxon>
        <taxon>Rhabditoidea</taxon>
        <taxon>Rhabditidae</taxon>
        <taxon>Peloderinae</taxon>
        <taxon>Caenorhabditis</taxon>
    </lineage>
</organism>
<proteinExistence type="predicted"/>
<dbReference type="FunCoup" id="G0MZ51">
    <property type="interactions" value="1290"/>
</dbReference>
<reference evidence="2" key="1">
    <citation type="submission" date="2011-07" db="EMBL/GenBank/DDBJ databases">
        <authorList>
            <consortium name="Caenorhabditis brenneri Sequencing and Analysis Consortium"/>
            <person name="Wilson R.K."/>
        </authorList>
    </citation>
    <scope>NUCLEOTIDE SEQUENCE [LARGE SCALE GENOMIC DNA]</scope>
    <source>
        <strain evidence="2">PB2801</strain>
    </source>
</reference>
<name>G0MZ51_CAEBE</name>
<dbReference type="Proteomes" id="UP000008068">
    <property type="component" value="Unassembled WGS sequence"/>
</dbReference>
<dbReference type="PANTHER" id="PTHR31379:SF1">
    <property type="entry name" value="F-BOX C PROTEIN-RELATED"/>
    <property type="match status" value="1"/>
</dbReference>
<evidence type="ECO:0000313" key="2">
    <source>
        <dbReference type="Proteomes" id="UP000008068"/>
    </source>
</evidence>
<dbReference type="OMA" id="DESFHMG"/>
<dbReference type="PANTHER" id="PTHR31379">
    <property type="entry name" value="F-BOX C PROTEIN-RELATED-RELATED"/>
    <property type="match status" value="1"/>
</dbReference>
<sequence length="204" mass="23506">MESKPFQYDCLKAVLKHMDANLRFELSARVPAIQKTEKIVPLKINRLYFSSPYEFEVNNTIYKFGTYRNYIGNEIVPKHQIENENGGFAGDLDEFGNEDNSSIGIVTPGDLIFHDESFHMGFPRSLHSFESKERELKVLEALLAEKQGKSVKPIKITDRDYRILNSYKNSSVDYKTPAIPLTKRRSSSTIHKDDSVYNCPFKWA</sequence>
<dbReference type="InterPro" id="IPR021942">
    <property type="entry name" value="DUF3557"/>
</dbReference>
<keyword evidence="2" id="KW-1185">Reference proteome</keyword>
<dbReference type="HOGENOM" id="CLU_1344300_0_0_1"/>
<dbReference type="AlphaFoldDB" id="G0MZ51"/>
<accession>G0MZ51</accession>
<protein>
    <submittedName>
        <fullName evidence="1">Uncharacterized protein</fullName>
    </submittedName>
</protein>